<organism evidence="1 2">
    <name type="scientific">Capsella rubella</name>
    <dbReference type="NCBI Taxonomy" id="81985"/>
    <lineage>
        <taxon>Eukaryota</taxon>
        <taxon>Viridiplantae</taxon>
        <taxon>Streptophyta</taxon>
        <taxon>Embryophyta</taxon>
        <taxon>Tracheophyta</taxon>
        <taxon>Spermatophyta</taxon>
        <taxon>Magnoliopsida</taxon>
        <taxon>eudicotyledons</taxon>
        <taxon>Gunneridae</taxon>
        <taxon>Pentapetalae</taxon>
        <taxon>rosids</taxon>
        <taxon>malvids</taxon>
        <taxon>Brassicales</taxon>
        <taxon>Brassicaceae</taxon>
        <taxon>Camelineae</taxon>
        <taxon>Capsella</taxon>
    </lineage>
</organism>
<name>R0F1I4_9BRAS</name>
<evidence type="ECO:0000313" key="1">
    <source>
        <dbReference type="EMBL" id="EOA15141.1"/>
    </source>
</evidence>
<reference evidence="2" key="1">
    <citation type="journal article" date="2013" name="Nat. Genet.">
        <title>The Capsella rubella genome and the genomic consequences of rapid mating system evolution.</title>
        <authorList>
            <person name="Slotte T."/>
            <person name="Hazzouri K.M."/>
            <person name="Agren J.A."/>
            <person name="Koenig D."/>
            <person name="Maumus F."/>
            <person name="Guo Y.L."/>
            <person name="Steige K."/>
            <person name="Platts A.E."/>
            <person name="Escobar J.S."/>
            <person name="Newman L.K."/>
            <person name="Wang W."/>
            <person name="Mandakova T."/>
            <person name="Vello E."/>
            <person name="Smith L.M."/>
            <person name="Henz S.R."/>
            <person name="Steffen J."/>
            <person name="Takuno S."/>
            <person name="Brandvain Y."/>
            <person name="Coop G."/>
            <person name="Andolfatto P."/>
            <person name="Hu T.T."/>
            <person name="Blanchette M."/>
            <person name="Clark R.M."/>
            <person name="Quesneville H."/>
            <person name="Nordborg M."/>
            <person name="Gaut B.S."/>
            <person name="Lysak M.A."/>
            <person name="Jenkins J."/>
            <person name="Grimwood J."/>
            <person name="Chapman J."/>
            <person name="Prochnik S."/>
            <person name="Shu S."/>
            <person name="Rokhsar D."/>
            <person name="Schmutz J."/>
            <person name="Weigel D."/>
            <person name="Wright S.I."/>
        </authorList>
    </citation>
    <scope>NUCLEOTIDE SEQUENCE [LARGE SCALE GENOMIC DNA]</scope>
    <source>
        <strain evidence="2">cv. Monte Gargano</strain>
    </source>
</reference>
<accession>R0F1I4</accession>
<gene>
    <name evidence="1" type="ORF">CARUB_v10028517mg</name>
</gene>
<protein>
    <recommendedName>
        <fullName evidence="3">HMA domain-containing protein</fullName>
    </recommendedName>
</protein>
<dbReference type="STRING" id="81985.R0F1I4"/>
<sequence length="125" mass="14128">MFSSNNRSTQLTCGFKVDTNSPAWQKSMAKILKNIKGGEFSLDVDEGMAYVSGEGDPNKLLKLMAGGGYHHLHYPNLFYYNSNSCYGQPPSYNSYCPSDENCYSQQQHWQYFSQSPAMQPYHALS</sequence>
<dbReference type="eggNOG" id="ENOG502STNG">
    <property type="taxonomic scope" value="Eukaryota"/>
</dbReference>
<dbReference type="Proteomes" id="UP000029121">
    <property type="component" value="Unassembled WGS sequence"/>
</dbReference>
<evidence type="ECO:0008006" key="3">
    <source>
        <dbReference type="Google" id="ProtNLM"/>
    </source>
</evidence>
<proteinExistence type="predicted"/>
<keyword evidence="2" id="KW-1185">Reference proteome</keyword>
<evidence type="ECO:0000313" key="2">
    <source>
        <dbReference type="Proteomes" id="UP000029121"/>
    </source>
</evidence>
<dbReference type="AlphaFoldDB" id="R0F1I4"/>
<dbReference type="EMBL" id="KB870812">
    <property type="protein sequence ID" value="EOA15141.1"/>
    <property type="molecule type" value="Genomic_DNA"/>
</dbReference>